<feature type="compositionally biased region" description="Basic and acidic residues" evidence="1">
    <location>
        <begin position="284"/>
        <end position="293"/>
    </location>
</feature>
<evidence type="ECO:0000313" key="2">
    <source>
        <dbReference type="EMBL" id="KAF2146418.1"/>
    </source>
</evidence>
<dbReference type="Pfam" id="PF10384">
    <property type="entry name" value="Scm3"/>
    <property type="match status" value="1"/>
</dbReference>
<feature type="compositionally biased region" description="Basic and acidic residues" evidence="1">
    <location>
        <begin position="82"/>
        <end position="97"/>
    </location>
</feature>
<gene>
    <name evidence="2" type="ORF">K452DRAFT_294001</name>
</gene>
<dbReference type="RefSeq" id="XP_033402127.1">
    <property type="nucleotide sequence ID" value="XM_033541650.1"/>
</dbReference>
<feature type="compositionally biased region" description="Low complexity" evidence="1">
    <location>
        <begin position="510"/>
        <end position="524"/>
    </location>
</feature>
<dbReference type="AlphaFoldDB" id="A0A6A6BRK7"/>
<dbReference type="Gene3D" id="1.10.20.10">
    <property type="entry name" value="Histone, subunit A"/>
    <property type="match status" value="1"/>
</dbReference>
<dbReference type="Proteomes" id="UP000799438">
    <property type="component" value="Unassembled WGS sequence"/>
</dbReference>
<dbReference type="GO" id="GO:0005634">
    <property type="term" value="C:nucleus"/>
    <property type="evidence" value="ECO:0007669"/>
    <property type="project" value="InterPro"/>
</dbReference>
<reference evidence="2" key="1">
    <citation type="journal article" date="2020" name="Stud. Mycol.">
        <title>101 Dothideomycetes genomes: a test case for predicting lifestyles and emergence of pathogens.</title>
        <authorList>
            <person name="Haridas S."/>
            <person name="Albert R."/>
            <person name="Binder M."/>
            <person name="Bloem J."/>
            <person name="Labutti K."/>
            <person name="Salamov A."/>
            <person name="Andreopoulos B."/>
            <person name="Baker S."/>
            <person name="Barry K."/>
            <person name="Bills G."/>
            <person name="Bluhm B."/>
            <person name="Cannon C."/>
            <person name="Castanera R."/>
            <person name="Culley D."/>
            <person name="Daum C."/>
            <person name="Ezra D."/>
            <person name="Gonzalez J."/>
            <person name="Henrissat B."/>
            <person name="Kuo A."/>
            <person name="Liang C."/>
            <person name="Lipzen A."/>
            <person name="Lutzoni F."/>
            <person name="Magnuson J."/>
            <person name="Mondo S."/>
            <person name="Nolan M."/>
            <person name="Ohm R."/>
            <person name="Pangilinan J."/>
            <person name="Park H.-J."/>
            <person name="Ramirez L."/>
            <person name="Alfaro M."/>
            <person name="Sun H."/>
            <person name="Tritt A."/>
            <person name="Yoshinaga Y."/>
            <person name="Zwiers L.-H."/>
            <person name="Turgeon B."/>
            <person name="Goodwin S."/>
            <person name="Spatafora J."/>
            <person name="Crous P."/>
            <person name="Grigoriev I."/>
        </authorList>
    </citation>
    <scope>NUCLEOTIDE SEQUENCE</scope>
    <source>
        <strain evidence="2">CBS 121167</strain>
    </source>
</reference>
<feature type="compositionally biased region" description="Polar residues" evidence="1">
    <location>
        <begin position="536"/>
        <end position="547"/>
    </location>
</feature>
<organism evidence="2 3">
    <name type="scientific">Aplosporella prunicola CBS 121167</name>
    <dbReference type="NCBI Taxonomy" id="1176127"/>
    <lineage>
        <taxon>Eukaryota</taxon>
        <taxon>Fungi</taxon>
        <taxon>Dikarya</taxon>
        <taxon>Ascomycota</taxon>
        <taxon>Pezizomycotina</taxon>
        <taxon>Dothideomycetes</taxon>
        <taxon>Dothideomycetes incertae sedis</taxon>
        <taxon>Botryosphaeriales</taxon>
        <taxon>Aplosporellaceae</taxon>
        <taxon>Aplosporella</taxon>
    </lineage>
</organism>
<feature type="region of interest" description="Disordered" evidence="1">
    <location>
        <begin position="275"/>
        <end position="407"/>
    </location>
</feature>
<proteinExistence type="predicted"/>
<keyword evidence="3" id="KW-1185">Reference proteome</keyword>
<dbReference type="GO" id="GO:0046982">
    <property type="term" value="F:protein heterodimerization activity"/>
    <property type="evidence" value="ECO:0007669"/>
    <property type="project" value="InterPro"/>
</dbReference>
<dbReference type="InterPro" id="IPR009072">
    <property type="entry name" value="Histone-fold"/>
</dbReference>
<dbReference type="EMBL" id="ML995475">
    <property type="protein sequence ID" value="KAF2146418.1"/>
    <property type="molecule type" value="Genomic_DNA"/>
</dbReference>
<dbReference type="OrthoDB" id="2420608at2759"/>
<dbReference type="InterPro" id="IPR018465">
    <property type="entry name" value="Scm3/HJURP"/>
</dbReference>
<feature type="compositionally biased region" description="Polar residues" evidence="1">
    <location>
        <begin position="490"/>
        <end position="502"/>
    </location>
</feature>
<protein>
    <submittedName>
        <fullName evidence="2">Uncharacterized protein</fullName>
    </submittedName>
</protein>
<feature type="region of interest" description="Disordered" evidence="1">
    <location>
        <begin position="433"/>
        <end position="581"/>
    </location>
</feature>
<accession>A0A6A6BRK7</accession>
<feature type="compositionally biased region" description="Polar residues" evidence="1">
    <location>
        <begin position="369"/>
        <end position="385"/>
    </location>
</feature>
<feature type="compositionally biased region" description="Low complexity" evidence="1">
    <location>
        <begin position="479"/>
        <end position="489"/>
    </location>
</feature>
<evidence type="ECO:0000256" key="1">
    <source>
        <dbReference type="SAM" id="MobiDB-lite"/>
    </source>
</evidence>
<sequence>MERPRLHSALPDAQYEDLAALENNRQLNDLRLKGTFEHIFQKYSRDFSNVGDEIDLRTGEIVVNNGHVAGMMDECDTGEDIWRESDSESENEAREQPTEPSNPGLAAMDGPAATNGPRTSINKKRTAFLKLVELNPSYADRDYKTCTLQNMKKELDELQPGWDAEILVAMAGATESVKRAKVTKETKPGRALEISNQPLERDQPLPVELGQPLEFEPDQQPSEGTNFQFLEIPDSQASQVTMSDGPLEGIIEAAAGMSPAAGFVQSSTTTIDPFNLESGIRGDMSADAKDALGARRKSRKESSTRTPKLLQKSPSEHTPQQPVRLDPVTHKKHRVEVAISQMRNQETEESTDGSAEHARNQAAAKEALQTPNTLQSIDSTASSKGRPNGKHPFVVKTPSTKRSGKATESIVENLVNGSSGKPVVKAVADTPVNASAAKSPATPGVRTPINASSAKSIAKKPFATPANASPRKKSNGELPSAKPSAKPSANSMTEAPAQNTEGTAAKNRKASATEAEASPTAKTPKSTAVHRLQASGPKNPSTPQVESSTDKRDPGTVRGPKSGSRLSILDMMDCSEDELAF</sequence>
<feature type="compositionally biased region" description="Polar residues" evidence="1">
    <location>
        <begin position="312"/>
        <end position="321"/>
    </location>
</feature>
<name>A0A6A6BRK7_9PEZI</name>
<feature type="region of interest" description="Disordered" evidence="1">
    <location>
        <begin position="82"/>
        <end position="121"/>
    </location>
</feature>
<evidence type="ECO:0000313" key="3">
    <source>
        <dbReference type="Proteomes" id="UP000799438"/>
    </source>
</evidence>
<dbReference type="GeneID" id="54299147"/>
<dbReference type="GO" id="GO:0042393">
    <property type="term" value="F:histone binding"/>
    <property type="evidence" value="ECO:0007669"/>
    <property type="project" value="InterPro"/>
</dbReference>